<dbReference type="GO" id="GO:0004553">
    <property type="term" value="F:hydrolase activity, hydrolyzing O-glycosyl compounds"/>
    <property type="evidence" value="ECO:0007669"/>
    <property type="project" value="InterPro"/>
</dbReference>
<dbReference type="InterPro" id="IPR017853">
    <property type="entry name" value="GH"/>
</dbReference>
<dbReference type="InterPro" id="IPR001360">
    <property type="entry name" value="Glyco_hydro_1"/>
</dbReference>
<dbReference type="GO" id="GO:0005975">
    <property type="term" value="P:carbohydrate metabolic process"/>
    <property type="evidence" value="ECO:0007669"/>
    <property type="project" value="InterPro"/>
</dbReference>
<protein>
    <submittedName>
        <fullName evidence="1">Glycosyl hydrolase family 1</fullName>
    </submittedName>
</protein>
<dbReference type="AlphaFoldDB" id="A0A0C1K7V7"/>
<dbReference type="Proteomes" id="UP000031339">
    <property type="component" value="Unassembled WGS sequence"/>
</dbReference>
<dbReference type="Gene3D" id="3.20.20.80">
    <property type="entry name" value="Glycosidases"/>
    <property type="match status" value="1"/>
</dbReference>
<accession>A0A0C1K7V7</accession>
<dbReference type="SUPFAM" id="SSF51445">
    <property type="entry name" value="(Trans)glycosidases"/>
    <property type="match status" value="1"/>
</dbReference>
<organism evidence="1 2">
    <name type="scientific">Streptococcus constellatus</name>
    <dbReference type="NCBI Taxonomy" id="76860"/>
    <lineage>
        <taxon>Bacteria</taxon>
        <taxon>Bacillati</taxon>
        <taxon>Bacillota</taxon>
        <taxon>Bacilli</taxon>
        <taxon>Lactobacillales</taxon>
        <taxon>Streptococcaceae</taxon>
        <taxon>Streptococcus</taxon>
        <taxon>Streptococcus anginosus group</taxon>
    </lineage>
</organism>
<name>A0A0C1K7V7_STRCV</name>
<dbReference type="Pfam" id="PF00232">
    <property type="entry name" value="Glyco_hydro_1"/>
    <property type="match status" value="1"/>
</dbReference>
<reference evidence="1 2" key="1">
    <citation type="submission" date="2014-12" db="EMBL/GenBank/DDBJ databases">
        <title>Partial genome sequence of Streptococcus constellatus KCOM 1650 (= ChDC B144).</title>
        <authorList>
            <person name="Kook J.-K."/>
            <person name="Park S.-N."/>
            <person name="Lim Y.K."/>
            <person name="Jo E."/>
        </authorList>
    </citation>
    <scope>NUCLEOTIDE SEQUENCE [LARGE SCALE GENOMIC DNA]</scope>
    <source>
        <strain evidence="1 2">KCOM 1650</strain>
    </source>
</reference>
<sequence length="55" mass="6709">MSIYALKGICEYKFDVDIPRTDWDWLIYPKGLYDMIMRIVKDYPIIRKFTSQKMV</sequence>
<evidence type="ECO:0000313" key="1">
    <source>
        <dbReference type="EMBL" id="KIC78946.1"/>
    </source>
</evidence>
<comment type="caution">
    <text evidence="1">The sequence shown here is derived from an EMBL/GenBank/DDBJ whole genome shotgun (WGS) entry which is preliminary data.</text>
</comment>
<evidence type="ECO:0000313" key="2">
    <source>
        <dbReference type="Proteomes" id="UP000031339"/>
    </source>
</evidence>
<keyword evidence="1" id="KW-0378">Hydrolase</keyword>
<dbReference type="EMBL" id="JWIY01000001">
    <property type="protein sequence ID" value="KIC78946.1"/>
    <property type="molecule type" value="Genomic_DNA"/>
</dbReference>
<proteinExistence type="predicted"/>
<gene>
    <name evidence="1" type="ORF">RN79_05120</name>
</gene>